<keyword evidence="6" id="KW-1185">Reference proteome</keyword>
<name>A0ABY9WN84_9BACT</name>
<evidence type="ECO:0000259" key="4">
    <source>
        <dbReference type="PROSITE" id="PS01124"/>
    </source>
</evidence>
<dbReference type="InterPro" id="IPR050204">
    <property type="entry name" value="AraC_XylS_family_regulators"/>
</dbReference>
<dbReference type="Pfam" id="PF20240">
    <property type="entry name" value="DUF6597"/>
    <property type="match status" value="1"/>
</dbReference>
<dbReference type="Pfam" id="PF12833">
    <property type="entry name" value="HTH_18"/>
    <property type="match status" value="1"/>
</dbReference>
<dbReference type="InterPro" id="IPR046532">
    <property type="entry name" value="DUF6597"/>
</dbReference>
<dbReference type="Gene3D" id="1.10.10.60">
    <property type="entry name" value="Homeodomain-like"/>
    <property type="match status" value="1"/>
</dbReference>
<dbReference type="InterPro" id="IPR018060">
    <property type="entry name" value="HTH_AraC"/>
</dbReference>
<gene>
    <name evidence="5" type="ORF">F0U60_14540</name>
</gene>
<keyword evidence="2" id="KW-0238">DNA-binding</keyword>
<reference evidence="5 6" key="1">
    <citation type="submission" date="2019-08" db="EMBL/GenBank/DDBJ databases">
        <title>Archangium and Cystobacter genomes.</title>
        <authorList>
            <person name="Chen I.-C.K."/>
            <person name="Wielgoss S."/>
        </authorList>
    </citation>
    <scope>NUCLEOTIDE SEQUENCE [LARGE SCALE GENOMIC DNA]</scope>
    <source>
        <strain evidence="5 6">Cbm 6</strain>
    </source>
</reference>
<protein>
    <submittedName>
        <fullName evidence="5">AraC family transcriptional regulator</fullName>
    </submittedName>
</protein>
<dbReference type="InterPro" id="IPR009057">
    <property type="entry name" value="Homeodomain-like_sf"/>
</dbReference>
<evidence type="ECO:0000256" key="2">
    <source>
        <dbReference type="ARBA" id="ARBA00023125"/>
    </source>
</evidence>
<sequence>MSRPRVYIFPAMPATTQPIRWTQQQPAPAALAERVEFLLWVPPKASITWEHEVIPDANVDLLLELSDERCRAFLYGPLTRSIHVPTQAGYGYFVVHFHPGAMPRLVDASPAELVNGAVELKEIGGISLDTLGERMLAAGSLEPMCQVLTPLLQRVPYPPGDSFDRALRHMLARPETLRPGALADALHLSTRTLQRAFKERVGFSPGTYARITRLQEALSALREHPTRSISEVAHRVGYADHAHMTREFRELTGRTPSDFRQPASAPTPVAFVQAPGEVRHVTSGP</sequence>
<proteinExistence type="predicted"/>
<dbReference type="PANTHER" id="PTHR46796">
    <property type="entry name" value="HTH-TYPE TRANSCRIPTIONAL ACTIVATOR RHAS-RELATED"/>
    <property type="match status" value="1"/>
</dbReference>
<dbReference type="SMART" id="SM00342">
    <property type="entry name" value="HTH_ARAC"/>
    <property type="match status" value="1"/>
</dbReference>
<evidence type="ECO:0000313" key="6">
    <source>
        <dbReference type="Proteomes" id="UP001611383"/>
    </source>
</evidence>
<evidence type="ECO:0000313" key="5">
    <source>
        <dbReference type="EMBL" id="WNG45188.1"/>
    </source>
</evidence>
<keyword evidence="1" id="KW-0805">Transcription regulation</keyword>
<dbReference type="PROSITE" id="PS01124">
    <property type="entry name" value="HTH_ARAC_FAMILY_2"/>
    <property type="match status" value="1"/>
</dbReference>
<evidence type="ECO:0000256" key="1">
    <source>
        <dbReference type="ARBA" id="ARBA00023015"/>
    </source>
</evidence>
<organism evidence="5 6">
    <name type="scientific">Archangium minus</name>
    <dbReference type="NCBI Taxonomy" id="83450"/>
    <lineage>
        <taxon>Bacteria</taxon>
        <taxon>Pseudomonadati</taxon>
        <taxon>Myxococcota</taxon>
        <taxon>Myxococcia</taxon>
        <taxon>Myxococcales</taxon>
        <taxon>Cystobacterineae</taxon>
        <taxon>Archangiaceae</taxon>
        <taxon>Archangium</taxon>
    </lineage>
</organism>
<feature type="domain" description="HTH araC/xylS-type" evidence="4">
    <location>
        <begin position="161"/>
        <end position="262"/>
    </location>
</feature>
<accession>A0ABY9WN84</accession>
<dbReference type="EMBL" id="CP043494">
    <property type="protein sequence ID" value="WNG45188.1"/>
    <property type="molecule type" value="Genomic_DNA"/>
</dbReference>
<dbReference type="Proteomes" id="UP001611383">
    <property type="component" value="Chromosome"/>
</dbReference>
<keyword evidence="3" id="KW-0804">Transcription</keyword>
<dbReference type="SUPFAM" id="SSF46689">
    <property type="entry name" value="Homeodomain-like"/>
    <property type="match status" value="1"/>
</dbReference>
<evidence type="ECO:0000256" key="3">
    <source>
        <dbReference type="ARBA" id="ARBA00023163"/>
    </source>
</evidence>